<dbReference type="SUPFAM" id="SSF53927">
    <property type="entry name" value="Cytidine deaminase-like"/>
    <property type="match status" value="1"/>
</dbReference>
<evidence type="ECO:0000313" key="3">
    <source>
        <dbReference type="EMBL" id="SHE93357.1"/>
    </source>
</evidence>
<accession>A0A1M4XI55</accession>
<gene>
    <name evidence="3" type="ORF">SAMN02745218_01111</name>
</gene>
<dbReference type="InterPro" id="IPR003786">
    <property type="entry name" value="FdhD"/>
</dbReference>
<sequence length="67" mass="7011">MLSGRVSSEILIKAARSGIPLVVSRSAPTLLAVDLAEQLGIALVGFARGHRLNVYSHGEKVVTQASV</sequence>
<evidence type="ECO:0000256" key="2">
    <source>
        <dbReference type="ARBA" id="ARBA00023150"/>
    </source>
</evidence>
<keyword evidence="4" id="KW-1185">Reference proteome</keyword>
<organism evidence="3 4">
    <name type="scientific">Desulfofundulus australicus DSM 11792</name>
    <dbReference type="NCBI Taxonomy" id="1121425"/>
    <lineage>
        <taxon>Bacteria</taxon>
        <taxon>Bacillati</taxon>
        <taxon>Bacillota</taxon>
        <taxon>Clostridia</taxon>
        <taxon>Eubacteriales</taxon>
        <taxon>Peptococcaceae</taxon>
        <taxon>Desulfofundulus</taxon>
    </lineage>
</organism>
<dbReference type="Gene3D" id="3.40.140.10">
    <property type="entry name" value="Cytidine Deaminase, domain 2"/>
    <property type="match status" value="1"/>
</dbReference>
<proteinExistence type="predicted"/>
<dbReference type="Proteomes" id="UP000184196">
    <property type="component" value="Unassembled WGS sequence"/>
</dbReference>
<dbReference type="PANTHER" id="PTHR30592">
    <property type="entry name" value="FORMATE DEHYDROGENASE"/>
    <property type="match status" value="1"/>
</dbReference>
<protein>
    <submittedName>
        <fullName evidence="3">Formate dehydrogenase family accessory protein FdhD</fullName>
    </submittedName>
</protein>
<dbReference type="Pfam" id="PF02634">
    <property type="entry name" value="FdhD-NarQ"/>
    <property type="match status" value="1"/>
</dbReference>
<keyword evidence="2" id="KW-0501">Molybdenum cofactor biosynthesis</keyword>
<dbReference type="PANTHER" id="PTHR30592:SF1">
    <property type="entry name" value="SULFUR CARRIER PROTEIN FDHD"/>
    <property type="match status" value="1"/>
</dbReference>
<name>A0A1M4XI55_9FIRM</name>
<reference evidence="4" key="1">
    <citation type="submission" date="2016-11" db="EMBL/GenBank/DDBJ databases">
        <authorList>
            <person name="Varghese N."/>
            <person name="Submissions S."/>
        </authorList>
    </citation>
    <scope>NUCLEOTIDE SEQUENCE [LARGE SCALE GENOMIC DNA]</scope>
    <source>
        <strain evidence="4">DSM 11792</strain>
    </source>
</reference>
<evidence type="ECO:0000313" key="4">
    <source>
        <dbReference type="Proteomes" id="UP000184196"/>
    </source>
</evidence>
<dbReference type="EMBL" id="FQUW01000011">
    <property type="protein sequence ID" value="SHE93357.1"/>
    <property type="molecule type" value="Genomic_DNA"/>
</dbReference>
<dbReference type="GO" id="GO:0016783">
    <property type="term" value="F:sulfurtransferase activity"/>
    <property type="evidence" value="ECO:0007669"/>
    <property type="project" value="InterPro"/>
</dbReference>
<keyword evidence="1" id="KW-0963">Cytoplasm</keyword>
<evidence type="ECO:0000256" key="1">
    <source>
        <dbReference type="ARBA" id="ARBA00022490"/>
    </source>
</evidence>
<dbReference type="InterPro" id="IPR016193">
    <property type="entry name" value="Cytidine_deaminase-like"/>
</dbReference>
<dbReference type="AlphaFoldDB" id="A0A1M4XI55"/>
<dbReference type="GO" id="GO:0006777">
    <property type="term" value="P:Mo-molybdopterin cofactor biosynthetic process"/>
    <property type="evidence" value="ECO:0007669"/>
    <property type="project" value="UniProtKB-KW"/>
</dbReference>